<protein>
    <submittedName>
        <fullName evidence="2">Uncharacterized protein</fullName>
    </submittedName>
</protein>
<evidence type="ECO:0000313" key="2">
    <source>
        <dbReference type="EMBL" id="ELT44842.1"/>
    </source>
</evidence>
<feature type="region of interest" description="Disordered" evidence="1">
    <location>
        <begin position="112"/>
        <end position="139"/>
    </location>
</feature>
<evidence type="ECO:0000256" key="1">
    <source>
        <dbReference type="SAM" id="MobiDB-lite"/>
    </source>
</evidence>
<gene>
    <name evidence="2" type="ORF">G205_09148</name>
</gene>
<sequence>MLLDGDGADLVRRGVPGADTEGPFIEHFDCLNAPVQPVQSGFVPACCRRRPGSSYAGDSVCVWCPGVGVDVSAPGFAAVIVRGSPEQFKAGPIDREARECNESPLIEDCRSELQEPSAFPLPPSSAREPGSERQRARRG</sequence>
<comment type="caution">
    <text evidence="2">The sequence shown here is derived from an EMBL/GenBank/DDBJ whole genome shotgun (WGS) entry which is preliminary data.</text>
</comment>
<keyword evidence="3" id="KW-1185">Reference proteome</keyword>
<dbReference type="EMBL" id="AOFD01000016">
    <property type="protein sequence ID" value="ELT44842.1"/>
    <property type="molecule type" value="Genomic_DNA"/>
</dbReference>
<feature type="compositionally biased region" description="Basic and acidic residues" evidence="1">
    <location>
        <begin position="129"/>
        <end position="139"/>
    </location>
</feature>
<dbReference type="AlphaFoldDB" id="L8TQ48"/>
<accession>L8TQ48</accession>
<reference evidence="3" key="1">
    <citation type="journal article" date="2013" name="Genome Announc.">
        <title>Draft Genome Sequence of the 2-Chloro-4-Nitrophenol-Degrading Bacterium Arthrobacter sp. Strain SJCon.</title>
        <authorList>
            <person name="Vikram S."/>
            <person name="Kumar S."/>
            <person name="Vaidya B."/>
            <person name="Pinnaka A.K."/>
            <person name="Raghava G.P."/>
        </authorList>
    </citation>
    <scope>NUCLEOTIDE SEQUENCE [LARGE SCALE GENOMIC DNA]</scope>
    <source>
        <strain evidence="3">SJCon</strain>
    </source>
</reference>
<name>L8TQ48_9MICC</name>
<evidence type="ECO:0000313" key="3">
    <source>
        <dbReference type="Proteomes" id="UP000011189"/>
    </source>
</evidence>
<proteinExistence type="predicted"/>
<dbReference type="Proteomes" id="UP000011189">
    <property type="component" value="Unassembled WGS sequence"/>
</dbReference>
<organism evidence="2 3">
    <name type="scientific">Arthrobacter nitrophenolicus</name>
    <dbReference type="NCBI Taxonomy" id="683150"/>
    <lineage>
        <taxon>Bacteria</taxon>
        <taxon>Bacillati</taxon>
        <taxon>Actinomycetota</taxon>
        <taxon>Actinomycetes</taxon>
        <taxon>Micrococcales</taxon>
        <taxon>Micrococcaceae</taxon>
        <taxon>Arthrobacter</taxon>
    </lineage>
</organism>